<dbReference type="RefSeq" id="WP_318347699.1">
    <property type="nucleotide sequence ID" value="NZ_AP018694.1"/>
</dbReference>
<feature type="transmembrane region" description="Helical" evidence="1">
    <location>
        <begin position="89"/>
        <end position="110"/>
    </location>
</feature>
<evidence type="ECO:0000256" key="1">
    <source>
        <dbReference type="SAM" id="Phobius"/>
    </source>
</evidence>
<evidence type="ECO:0000313" key="2">
    <source>
        <dbReference type="EMBL" id="BBE19458.1"/>
    </source>
</evidence>
<reference evidence="2" key="1">
    <citation type="journal article" date="2020" name="Int. J. Syst. Evol. Microbiol.">
        <title>Aquipluma nitroreducens gen. nov. sp. nov., a novel facultatively anaerobic bacterium isolated from a freshwater lake.</title>
        <authorList>
            <person name="Watanabe M."/>
            <person name="Kojima H."/>
            <person name="Fukui M."/>
        </authorList>
    </citation>
    <scope>NUCLEOTIDE SEQUENCE</scope>
    <source>
        <strain evidence="2">MeG22</strain>
    </source>
</reference>
<proteinExistence type="predicted"/>
<keyword evidence="1" id="KW-1133">Transmembrane helix</keyword>
<gene>
    <name evidence="2" type="ORF">AQPE_3643</name>
</gene>
<keyword evidence="1" id="KW-0812">Transmembrane</keyword>
<protein>
    <submittedName>
        <fullName evidence="2">Uncharacterized protein</fullName>
    </submittedName>
</protein>
<sequence length="164" mass="18100">MGFLQNLFSGGAGTLVDSVGKVLDNVITTKEEKMSLDNEIRKSEMQFQLDMQKLSNEEQQMILGDLNSARQREVQVQTSEYATQLAKNVAPYLALGTTVITLGLFFVLVFSKQELPAEKKDVILYILGVLSATLTQIYSYYFGSSAGSAAKAHTLANQFKKETT</sequence>
<feature type="transmembrane region" description="Helical" evidence="1">
    <location>
        <begin position="122"/>
        <end position="141"/>
    </location>
</feature>
<organism evidence="2 3">
    <name type="scientific">Aquipluma nitroreducens</name>
    <dbReference type="NCBI Taxonomy" id="2010828"/>
    <lineage>
        <taxon>Bacteria</taxon>
        <taxon>Pseudomonadati</taxon>
        <taxon>Bacteroidota</taxon>
        <taxon>Bacteroidia</taxon>
        <taxon>Marinilabiliales</taxon>
        <taxon>Prolixibacteraceae</taxon>
        <taxon>Aquipluma</taxon>
    </lineage>
</organism>
<keyword evidence="3" id="KW-1185">Reference proteome</keyword>
<name>A0A5K7SD17_9BACT</name>
<keyword evidence="1" id="KW-0472">Membrane</keyword>
<dbReference type="KEGG" id="anf:AQPE_3643"/>
<dbReference type="EMBL" id="AP018694">
    <property type="protein sequence ID" value="BBE19458.1"/>
    <property type="molecule type" value="Genomic_DNA"/>
</dbReference>
<dbReference type="AlphaFoldDB" id="A0A5K7SD17"/>
<dbReference type="Proteomes" id="UP001193389">
    <property type="component" value="Chromosome"/>
</dbReference>
<evidence type="ECO:0000313" key="3">
    <source>
        <dbReference type="Proteomes" id="UP001193389"/>
    </source>
</evidence>
<accession>A0A5K7SD17</accession>